<reference evidence="1" key="1">
    <citation type="submission" date="2022-01" db="EMBL/GenBank/DDBJ databases">
        <title>Antribacter sp. nov., isolated from Guizhou of China.</title>
        <authorList>
            <person name="Chengliang C."/>
            <person name="Ya Z."/>
        </authorList>
    </citation>
    <scope>NUCLEOTIDE SEQUENCE</scope>
    <source>
        <strain evidence="1">KLBMP 9083</strain>
    </source>
</reference>
<sequence>MTNHKSLASLSARASAHRYTVREVLLLTVLGFAAVAISVTIALMDPAAALAVPESVLESAR</sequence>
<organism evidence="1 2">
    <name type="scientific">Antribacter soli</name>
    <dbReference type="NCBI Taxonomy" id="2910976"/>
    <lineage>
        <taxon>Bacteria</taxon>
        <taxon>Bacillati</taxon>
        <taxon>Actinomycetota</taxon>
        <taxon>Actinomycetes</taxon>
        <taxon>Micrococcales</taxon>
        <taxon>Promicromonosporaceae</taxon>
        <taxon>Antribacter</taxon>
    </lineage>
</organism>
<gene>
    <name evidence="1" type="ORF">L1785_04865</name>
</gene>
<dbReference type="EMBL" id="JAKGSG010000020">
    <property type="protein sequence ID" value="MCF4120306.1"/>
    <property type="molecule type" value="Genomic_DNA"/>
</dbReference>
<protein>
    <submittedName>
        <fullName evidence="1">Uncharacterized protein</fullName>
    </submittedName>
</protein>
<dbReference type="AlphaFoldDB" id="A0AA41QCX1"/>
<comment type="caution">
    <text evidence="1">The sequence shown here is derived from an EMBL/GenBank/DDBJ whole genome shotgun (WGS) entry which is preliminary data.</text>
</comment>
<evidence type="ECO:0000313" key="2">
    <source>
        <dbReference type="Proteomes" id="UP001165405"/>
    </source>
</evidence>
<dbReference type="RefSeq" id="WP_236088080.1">
    <property type="nucleotide sequence ID" value="NZ_JAKGSG010000020.1"/>
</dbReference>
<accession>A0AA41QCX1</accession>
<dbReference type="Proteomes" id="UP001165405">
    <property type="component" value="Unassembled WGS sequence"/>
</dbReference>
<evidence type="ECO:0000313" key="1">
    <source>
        <dbReference type="EMBL" id="MCF4120306.1"/>
    </source>
</evidence>
<keyword evidence="2" id="KW-1185">Reference proteome</keyword>
<name>A0AA41QCX1_9MICO</name>
<proteinExistence type="predicted"/>